<gene>
    <name evidence="1" type="ORF">I553_1645</name>
</gene>
<dbReference type="AlphaFoldDB" id="X8CGW9"/>
<proteinExistence type="predicted"/>
<organism evidence="1">
    <name type="scientific">Mycobacterium xenopi 4042</name>
    <dbReference type="NCBI Taxonomy" id="1299334"/>
    <lineage>
        <taxon>Bacteria</taxon>
        <taxon>Bacillati</taxon>
        <taxon>Actinomycetota</taxon>
        <taxon>Actinomycetes</taxon>
        <taxon>Mycobacteriales</taxon>
        <taxon>Mycobacteriaceae</taxon>
        <taxon>Mycobacterium</taxon>
    </lineage>
</organism>
<name>X8CGW9_MYCXE</name>
<protein>
    <submittedName>
        <fullName evidence="1">Uncharacterized protein</fullName>
    </submittedName>
</protein>
<reference evidence="1" key="1">
    <citation type="submission" date="2014-01" db="EMBL/GenBank/DDBJ databases">
        <authorList>
            <person name="Brown-Elliot B."/>
            <person name="Wallace R."/>
            <person name="Lenaerts A."/>
            <person name="Ordway D."/>
            <person name="DeGroote M.A."/>
            <person name="Parker T."/>
            <person name="Sizemore C."/>
            <person name="Tallon L.J."/>
            <person name="Sadzewicz L.K."/>
            <person name="Sengamalay N."/>
            <person name="Fraser C.M."/>
            <person name="Hine E."/>
            <person name="Shefchek K.A."/>
            <person name="Das S.P."/>
            <person name="Tettelin H."/>
        </authorList>
    </citation>
    <scope>NUCLEOTIDE SEQUENCE [LARGE SCALE GENOMIC DNA]</scope>
    <source>
        <strain evidence="1">4042</strain>
    </source>
</reference>
<evidence type="ECO:0000313" key="1">
    <source>
        <dbReference type="EMBL" id="EUA54683.1"/>
    </source>
</evidence>
<accession>X8CGW9</accession>
<dbReference type="EMBL" id="JAOB01000032">
    <property type="protein sequence ID" value="EUA54683.1"/>
    <property type="molecule type" value="Genomic_DNA"/>
</dbReference>
<comment type="caution">
    <text evidence="1">The sequence shown here is derived from an EMBL/GenBank/DDBJ whole genome shotgun (WGS) entry which is preliminary data.</text>
</comment>
<dbReference type="PATRIC" id="fig|1299334.3.peg.3446"/>
<sequence length="79" mass="8671">MLGWTLPAAIADALNCEYATSFVGRQPAEIDLIVRVERRQQFEEVRRHPSQDAANQRAVETPGVIGVTRTSAVADTDTC</sequence>